<evidence type="ECO:0000256" key="1">
    <source>
        <dbReference type="ARBA" id="ARBA00004651"/>
    </source>
</evidence>
<evidence type="ECO:0000313" key="9">
    <source>
        <dbReference type="Proteomes" id="UP001315860"/>
    </source>
</evidence>
<keyword evidence="2" id="KW-1003">Cell membrane</keyword>
<keyword evidence="3 7" id="KW-0812">Transmembrane</keyword>
<dbReference type="Pfam" id="PF03631">
    <property type="entry name" value="Virul_fac_BrkB"/>
    <property type="match status" value="1"/>
</dbReference>
<feature type="transmembrane region" description="Helical" evidence="7">
    <location>
        <begin position="203"/>
        <end position="226"/>
    </location>
</feature>
<feature type="compositionally biased region" description="Basic residues" evidence="6">
    <location>
        <begin position="304"/>
        <end position="314"/>
    </location>
</feature>
<feature type="transmembrane region" description="Helical" evidence="7">
    <location>
        <begin position="26"/>
        <end position="48"/>
    </location>
</feature>
<dbReference type="RefSeq" id="WP_232416830.1">
    <property type="nucleotide sequence ID" value="NZ_CP101990.1"/>
</dbReference>
<name>A0ABY5KGT6_9ACTN</name>
<dbReference type="InterPro" id="IPR017039">
    <property type="entry name" value="Virul_fac_BrkB"/>
</dbReference>
<accession>A0ABY5KGT6</accession>
<feature type="transmembrane region" description="Helical" evidence="7">
    <location>
        <begin position="238"/>
        <end position="262"/>
    </location>
</feature>
<evidence type="ECO:0000256" key="3">
    <source>
        <dbReference type="ARBA" id="ARBA00022692"/>
    </source>
</evidence>
<sequence>MPLLQTLVTAWRQASARQASLLAAGVAFFLFTSLVPALIATASIYGLVADPGSVADQTRWLTAVLPAEAASLVTNQMRQITTASTGSLGASAAAAVVAALYSASSGVFHLVAAVNQLYGLPRRRRYVVRRLVGVALTAGAIAFGLLAIAVVAVVPVVLDVLGAGTVTRLVAHLVRWLALAGAVLVAIGVLYRHAPQRPATGPLITRGVLLAGAIWLLSSAGFSIYVETVGTYARTYGALAGVIVLLLWLWIGMWAILFGACVEATREGIVSEETITREALLAQERATLGAPAEPLSRARDPRGRRSRRRRPPGR</sequence>
<proteinExistence type="predicted"/>
<organism evidence="8 9">
    <name type="scientific">Aeromicrobium duanguangcaii</name>
    <dbReference type="NCBI Taxonomy" id="2968086"/>
    <lineage>
        <taxon>Bacteria</taxon>
        <taxon>Bacillati</taxon>
        <taxon>Actinomycetota</taxon>
        <taxon>Actinomycetes</taxon>
        <taxon>Propionibacteriales</taxon>
        <taxon>Nocardioidaceae</taxon>
        <taxon>Aeromicrobium</taxon>
    </lineage>
</organism>
<keyword evidence="9" id="KW-1185">Reference proteome</keyword>
<evidence type="ECO:0000256" key="6">
    <source>
        <dbReference type="SAM" id="MobiDB-lite"/>
    </source>
</evidence>
<keyword evidence="5 7" id="KW-0472">Membrane</keyword>
<feature type="transmembrane region" description="Helical" evidence="7">
    <location>
        <begin position="169"/>
        <end position="191"/>
    </location>
</feature>
<evidence type="ECO:0000313" key="8">
    <source>
        <dbReference type="EMBL" id="UUI69694.1"/>
    </source>
</evidence>
<evidence type="ECO:0000256" key="2">
    <source>
        <dbReference type="ARBA" id="ARBA00022475"/>
    </source>
</evidence>
<evidence type="ECO:0000256" key="5">
    <source>
        <dbReference type="ARBA" id="ARBA00023136"/>
    </source>
</evidence>
<protein>
    <submittedName>
        <fullName evidence="8">YihY/virulence factor BrkB family protein</fullName>
    </submittedName>
</protein>
<dbReference type="PANTHER" id="PTHR30213:SF0">
    <property type="entry name" value="UPF0761 MEMBRANE PROTEIN YIHY"/>
    <property type="match status" value="1"/>
</dbReference>
<dbReference type="PIRSF" id="PIRSF035875">
    <property type="entry name" value="RNase_BN"/>
    <property type="match status" value="1"/>
</dbReference>
<feature type="transmembrane region" description="Helical" evidence="7">
    <location>
        <begin position="89"/>
        <end position="111"/>
    </location>
</feature>
<reference evidence="8 9" key="1">
    <citation type="submission" date="2022-07" db="EMBL/GenBank/DDBJ databases">
        <title>Novel species in genus Aeromicrobium.</title>
        <authorList>
            <person name="Ye L."/>
        </authorList>
    </citation>
    <scope>NUCLEOTIDE SEQUENCE [LARGE SCALE GENOMIC DNA]</scope>
    <source>
        <strain evidence="9">zg-Y50</strain>
    </source>
</reference>
<dbReference type="EMBL" id="CP101990">
    <property type="protein sequence ID" value="UUI69694.1"/>
    <property type="molecule type" value="Genomic_DNA"/>
</dbReference>
<keyword evidence="4 7" id="KW-1133">Transmembrane helix</keyword>
<feature type="region of interest" description="Disordered" evidence="6">
    <location>
        <begin position="286"/>
        <end position="314"/>
    </location>
</feature>
<comment type="subcellular location">
    <subcellularLocation>
        <location evidence="1">Cell membrane</location>
        <topology evidence="1">Multi-pass membrane protein</topology>
    </subcellularLocation>
</comment>
<dbReference type="Proteomes" id="UP001315860">
    <property type="component" value="Chromosome"/>
</dbReference>
<feature type="transmembrane region" description="Helical" evidence="7">
    <location>
        <begin position="131"/>
        <end position="157"/>
    </location>
</feature>
<dbReference type="PANTHER" id="PTHR30213">
    <property type="entry name" value="INNER MEMBRANE PROTEIN YHJD"/>
    <property type="match status" value="1"/>
</dbReference>
<evidence type="ECO:0000256" key="4">
    <source>
        <dbReference type="ARBA" id="ARBA00022989"/>
    </source>
</evidence>
<evidence type="ECO:0000256" key="7">
    <source>
        <dbReference type="SAM" id="Phobius"/>
    </source>
</evidence>
<gene>
    <name evidence="8" type="ORF">NP095_06260</name>
</gene>